<dbReference type="InterPro" id="IPR038573">
    <property type="entry name" value="BrnT_sf"/>
</dbReference>
<dbReference type="Pfam" id="PF04365">
    <property type="entry name" value="BrnT_toxin"/>
    <property type="match status" value="1"/>
</dbReference>
<reference evidence="1 2" key="1">
    <citation type="submission" date="2020-10" db="EMBL/GenBank/DDBJ databases">
        <title>Complete genome sequence of Paludibaculum fermentans P105T, a facultatively anaerobic acidobacterium capable of dissimilatory Fe(III) reduction.</title>
        <authorList>
            <person name="Dedysh S.N."/>
            <person name="Beletsky A.V."/>
            <person name="Kulichevskaya I.S."/>
            <person name="Mardanov A.V."/>
            <person name="Ravin N.V."/>
        </authorList>
    </citation>
    <scope>NUCLEOTIDE SEQUENCE [LARGE SCALE GENOMIC DNA]</scope>
    <source>
        <strain evidence="1 2">P105</strain>
    </source>
</reference>
<name>A0A7S7SHA6_PALFE</name>
<gene>
    <name evidence="1" type="ORF">IRI77_23040</name>
</gene>
<dbReference type="InterPro" id="IPR007460">
    <property type="entry name" value="BrnT_toxin"/>
</dbReference>
<evidence type="ECO:0000313" key="1">
    <source>
        <dbReference type="EMBL" id="QOY85687.1"/>
    </source>
</evidence>
<dbReference type="KEGG" id="pfer:IRI77_23040"/>
<dbReference type="AlphaFoldDB" id="A0A7S7SHA6"/>
<accession>A0A7S7SHA6</accession>
<proteinExistence type="predicted"/>
<dbReference type="Gene3D" id="3.10.450.530">
    <property type="entry name" value="Ribonuclease toxin, BrnT, of type II toxin-antitoxin system"/>
    <property type="match status" value="1"/>
</dbReference>
<protein>
    <submittedName>
        <fullName evidence="1">BrnT family toxin</fullName>
    </submittedName>
</protein>
<sequence>MTRYEWDENKNRANKAKHGLSFETAILVFQDPYVLSEVERVVDGEERWQSIGLIAGTLIVLVIHTWHVGGKPGEIIRVISARKATSKEQHCYENLL</sequence>
<dbReference type="RefSeq" id="WP_194447357.1">
    <property type="nucleotide sequence ID" value="NZ_CP063849.1"/>
</dbReference>
<dbReference type="Proteomes" id="UP000593892">
    <property type="component" value="Chromosome"/>
</dbReference>
<evidence type="ECO:0000313" key="2">
    <source>
        <dbReference type="Proteomes" id="UP000593892"/>
    </source>
</evidence>
<organism evidence="1 2">
    <name type="scientific">Paludibaculum fermentans</name>
    <dbReference type="NCBI Taxonomy" id="1473598"/>
    <lineage>
        <taxon>Bacteria</taxon>
        <taxon>Pseudomonadati</taxon>
        <taxon>Acidobacteriota</taxon>
        <taxon>Terriglobia</taxon>
        <taxon>Bryobacterales</taxon>
        <taxon>Bryobacteraceae</taxon>
        <taxon>Paludibaculum</taxon>
    </lineage>
</organism>
<keyword evidence="2" id="KW-1185">Reference proteome</keyword>
<dbReference type="EMBL" id="CP063849">
    <property type="protein sequence ID" value="QOY85687.1"/>
    <property type="molecule type" value="Genomic_DNA"/>
</dbReference>